<dbReference type="SUPFAM" id="SSF51556">
    <property type="entry name" value="Metallo-dependent hydrolases"/>
    <property type="match status" value="1"/>
</dbReference>
<dbReference type="GO" id="GO:0005737">
    <property type="term" value="C:cytoplasm"/>
    <property type="evidence" value="ECO:0007669"/>
    <property type="project" value="TreeGrafter"/>
</dbReference>
<evidence type="ECO:0000256" key="1">
    <source>
        <dbReference type="ARBA" id="ARBA00022975"/>
    </source>
</evidence>
<dbReference type="PANTHER" id="PTHR43668:SF4">
    <property type="entry name" value="ALLANTOINASE"/>
    <property type="match status" value="1"/>
</dbReference>
<evidence type="ECO:0000313" key="4">
    <source>
        <dbReference type="Proteomes" id="UP000594468"/>
    </source>
</evidence>
<keyword evidence="4" id="KW-1185">Reference proteome</keyword>
<organism evidence="3 4">
    <name type="scientific">Phototrophicus methaneseepsis</name>
    <dbReference type="NCBI Taxonomy" id="2710758"/>
    <lineage>
        <taxon>Bacteria</taxon>
        <taxon>Bacillati</taxon>
        <taxon>Chloroflexota</taxon>
        <taxon>Candidatus Thermofontia</taxon>
        <taxon>Phototrophicales</taxon>
        <taxon>Phototrophicaceae</taxon>
        <taxon>Phototrophicus</taxon>
    </lineage>
</organism>
<gene>
    <name evidence="3" type="ORF">G4Y79_17035</name>
</gene>
<dbReference type="GO" id="GO:0006145">
    <property type="term" value="P:purine nucleobase catabolic process"/>
    <property type="evidence" value="ECO:0007669"/>
    <property type="project" value="TreeGrafter"/>
</dbReference>
<reference evidence="3 4" key="1">
    <citation type="submission" date="2020-02" db="EMBL/GenBank/DDBJ databases">
        <authorList>
            <person name="Zheng R.K."/>
            <person name="Sun C.M."/>
        </authorList>
    </citation>
    <scope>NUCLEOTIDE SEQUENCE [LARGE SCALE GENOMIC DNA]</scope>
    <source>
        <strain evidence="4">rifampicinis</strain>
    </source>
</reference>
<dbReference type="InterPro" id="IPR032466">
    <property type="entry name" value="Metal_Hydrolase"/>
</dbReference>
<dbReference type="PANTHER" id="PTHR43668">
    <property type="entry name" value="ALLANTOINASE"/>
    <property type="match status" value="1"/>
</dbReference>
<sequence>MSKLVKIPGMVDPHTHMRDLDWSHKATFGTETAAAVAGGYWAVFDMPNTPPNTIDRAALDTKLASISQQAVCDWGVYAGASQADNTAEYAAMAADTCGLKIFNNATTGNLLISDQGMRAKHYAAWPGTRLIAVHAEGETVCDILELVREYGKRTHFLHISTAEEIDYLRDAKAEGLPVTLGVCPHHLFLNEDDEKQLGPYGRMKPGLKTANDVAALWQAIADGLVDIVESDHAPHTITEKESDTPPYGVPGLETTLPLMLTAAHEGRLSLERVVELVAEAPRRIWGLTCPPETYALVDLEATYTIARNTLIGASGWSPFEGMTVHGKVIETWIRGKQVYDGEQVTIEPGFGRNLFGDAS</sequence>
<accession>A0A7S8E6S1</accession>
<proteinExistence type="predicted"/>
<name>A0A7S8E6S1_9CHLR</name>
<protein>
    <submittedName>
        <fullName evidence="3">Dihydroorotase family protein</fullName>
    </submittedName>
</protein>
<dbReference type="SUPFAM" id="SSF51338">
    <property type="entry name" value="Composite domain of metallo-dependent hydrolases"/>
    <property type="match status" value="1"/>
</dbReference>
<dbReference type="KEGG" id="pmet:G4Y79_17035"/>
<dbReference type="InterPro" id="IPR050138">
    <property type="entry name" value="DHOase/Allantoinase_Hydrolase"/>
</dbReference>
<evidence type="ECO:0000313" key="3">
    <source>
        <dbReference type="EMBL" id="QPC81392.1"/>
    </source>
</evidence>
<dbReference type="InterPro" id="IPR011059">
    <property type="entry name" value="Metal-dep_hydrolase_composite"/>
</dbReference>
<dbReference type="AlphaFoldDB" id="A0A7S8E6S1"/>
<dbReference type="InterPro" id="IPR024403">
    <property type="entry name" value="DHOase_cat"/>
</dbReference>
<dbReference type="Proteomes" id="UP000594468">
    <property type="component" value="Chromosome"/>
</dbReference>
<dbReference type="RefSeq" id="WP_195169465.1">
    <property type="nucleotide sequence ID" value="NZ_CP062983.1"/>
</dbReference>
<dbReference type="EMBL" id="CP062983">
    <property type="protein sequence ID" value="QPC81392.1"/>
    <property type="molecule type" value="Genomic_DNA"/>
</dbReference>
<dbReference type="Gene3D" id="3.20.20.140">
    <property type="entry name" value="Metal-dependent hydrolases"/>
    <property type="match status" value="1"/>
</dbReference>
<feature type="domain" description="Dihydroorotase catalytic" evidence="2">
    <location>
        <begin position="6"/>
        <end position="119"/>
    </location>
</feature>
<dbReference type="GO" id="GO:0004038">
    <property type="term" value="F:allantoinase activity"/>
    <property type="evidence" value="ECO:0007669"/>
    <property type="project" value="TreeGrafter"/>
</dbReference>
<keyword evidence="1" id="KW-0665">Pyrimidine biosynthesis</keyword>
<evidence type="ECO:0000259" key="2">
    <source>
        <dbReference type="Pfam" id="PF12890"/>
    </source>
</evidence>
<dbReference type="Pfam" id="PF12890">
    <property type="entry name" value="DHOase"/>
    <property type="match status" value="1"/>
</dbReference>